<dbReference type="GO" id="GO:0007165">
    <property type="term" value="P:signal transduction"/>
    <property type="evidence" value="ECO:0007669"/>
    <property type="project" value="InterPro"/>
</dbReference>
<evidence type="ECO:0000256" key="2">
    <source>
        <dbReference type="SAM" id="MobiDB-lite"/>
    </source>
</evidence>
<dbReference type="EMBL" id="LS974622">
    <property type="protein sequence ID" value="CAG7873235.1"/>
    <property type="molecule type" value="Genomic_DNA"/>
</dbReference>
<dbReference type="InterPro" id="IPR035897">
    <property type="entry name" value="Toll_tir_struct_dom_sf"/>
</dbReference>
<organism evidence="5">
    <name type="scientific">Brassica campestris</name>
    <name type="common">Field mustard</name>
    <dbReference type="NCBI Taxonomy" id="3711"/>
    <lineage>
        <taxon>Eukaryota</taxon>
        <taxon>Viridiplantae</taxon>
        <taxon>Streptophyta</taxon>
        <taxon>Embryophyta</taxon>
        <taxon>Tracheophyta</taxon>
        <taxon>Spermatophyta</taxon>
        <taxon>Magnoliopsida</taxon>
        <taxon>eudicotyledons</taxon>
        <taxon>Gunneridae</taxon>
        <taxon>Pentapetalae</taxon>
        <taxon>rosids</taxon>
        <taxon>malvids</taxon>
        <taxon>Brassicales</taxon>
        <taxon>Brassicaceae</taxon>
        <taxon>Brassiceae</taxon>
        <taxon>Brassica</taxon>
    </lineage>
</organism>
<sequence length="203" mass="23426">MAASTSVATQIGPQVFISFRGEDVRNHFVSFLDPALRRANINVFLDENELLNTDLARLLTRIEESEIAMVIFSKNYPDSDRSLDVLAKMKELRDQGRLIVIPIFYNLDPLVVKELRGDFGDKFRDLQRIHLHQLERTQKWEEALVTIPDIRGMPRAEQRLPFHRVNGCPDTKISGSCGRERKPKRSDPTMRFHGPCNATRKRI</sequence>
<keyword evidence="1" id="KW-0520">NAD</keyword>
<gene>
    <name evidence="5" type="ORF">BRAA06T27552Z</name>
    <name evidence="4" type="ORF">BRAPAZ1V2_A06P54750.2</name>
</gene>
<dbReference type="AlphaFoldDB" id="A0A3P5YMT8"/>
<dbReference type="InterPro" id="IPR000157">
    <property type="entry name" value="TIR_dom"/>
</dbReference>
<dbReference type="FunFam" id="3.40.50.10140:FF:000007">
    <property type="entry name" value="Disease resistance protein (TIR-NBS-LRR class)"/>
    <property type="match status" value="1"/>
</dbReference>
<dbReference type="Proteomes" id="UP000694005">
    <property type="component" value="Chromosome A06"/>
</dbReference>
<dbReference type="PANTHER" id="PTHR32009">
    <property type="entry name" value="TMV RESISTANCE PROTEIN N-LIKE"/>
    <property type="match status" value="1"/>
</dbReference>
<accession>A0A3P5YMT8</accession>
<dbReference type="SUPFAM" id="SSF52200">
    <property type="entry name" value="Toll/Interleukin receptor TIR domain"/>
    <property type="match status" value="1"/>
</dbReference>
<protein>
    <recommendedName>
        <fullName evidence="3">TIR domain-containing protein</fullName>
    </recommendedName>
</protein>
<reference evidence="5" key="1">
    <citation type="submission" date="2018-11" db="EMBL/GenBank/DDBJ databases">
        <authorList>
            <consortium name="Genoscope - CEA"/>
            <person name="William W."/>
        </authorList>
    </citation>
    <scope>NUCLEOTIDE SEQUENCE</scope>
</reference>
<feature type="domain" description="TIR" evidence="3">
    <location>
        <begin position="11"/>
        <end position="158"/>
    </location>
</feature>
<dbReference type="SMART" id="SM00255">
    <property type="entry name" value="TIR"/>
    <property type="match status" value="1"/>
</dbReference>
<evidence type="ECO:0000256" key="1">
    <source>
        <dbReference type="ARBA" id="ARBA00023027"/>
    </source>
</evidence>
<dbReference type="Pfam" id="PF01582">
    <property type="entry name" value="TIR"/>
    <property type="match status" value="1"/>
</dbReference>
<dbReference type="PROSITE" id="PS50104">
    <property type="entry name" value="TIR"/>
    <property type="match status" value="1"/>
</dbReference>
<evidence type="ECO:0000313" key="4">
    <source>
        <dbReference type="EMBL" id="CAG7873235.1"/>
    </source>
</evidence>
<evidence type="ECO:0000313" key="5">
    <source>
        <dbReference type="EMBL" id="VDC69012.1"/>
    </source>
</evidence>
<evidence type="ECO:0000259" key="3">
    <source>
        <dbReference type="PROSITE" id="PS50104"/>
    </source>
</evidence>
<dbReference type="Gramene" id="A06p54750.2_BraZ1">
    <property type="protein sequence ID" value="A06p54750.2_BraZ1.CDS"/>
    <property type="gene ID" value="A06g54750.2_BraZ1"/>
</dbReference>
<dbReference type="PANTHER" id="PTHR32009:SF75">
    <property type="entry name" value="PROTEIN PHLOEM PROTEIN 2-LIKE A5-RELATED"/>
    <property type="match status" value="1"/>
</dbReference>
<dbReference type="Gene3D" id="3.40.50.10140">
    <property type="entry name" value="Toll/interleukin-1 receptor homology (TIR) domain"/>
    <property type="match status" value="1"/>
</dbReference>
<feature type="region of interest" description="Disordered" evidence="2">
    <location>
        <begin position="173"/>
        <end position="203"/>
    </location>
</feature>
<name>A0A3P5YMT8_BRACM</name>
<proteinExistence type="predicted"/>
<dbReference type="EMBL" id="LR031569">
    <property type="protein sequence ID" value="VDC69012.1"/>
    <property type="molecule type" value="Genomic_DNA"/>
</dbReference>